<dbReference type="InterPro" id="IPR002975">
    <property type="entry name" value="Fungi_Gprotein_alpha"/>
</dbReference>
<dbReference type="AlphaFoldDB" id="A0A8H6Y140"/>
<evidence type="ECO:0000256" key="3">
    <source>
        <dbReference type="ARBA" id="ARBA00022723"/>
    </source>
</evidence>
<feature type="binding site" evidence="11">
    <location>
        <position position="230"/>
    </location>
    <ligand>
        <name>Mg(2+)</name>
        <dbReference type="ChEBI" id="CHEBI:18420"/>
    </ligand>
</feature>
<sequence length="396" mass="44847">MMYVAMCQCTSELKEAYASKARSNAIDRDLTGDGKRFKRVLLLGAGESGKSTIVKQMKIIHQGGFEQRELVEYRPVIHKNVLDSARTLARIIRRIGVAALPEENHAHAVLLLRAFRAAVGEEEGEGGSEIELGWDPAKVGVDPVAFTRTDNNDHRSGMPAADIHVVLTPELADAIWYISRVPAIERVADEHPVEFYLMDNAGYFFSSVRRIAAHTYVPNEEDVLCARAKSTAIVETRFQLDGVSIHMFDVGGQRTERRKWIHCFERVGGIIFCTALSEYDQVLEERGVNRMRESLCLFESIINSRWFLRASMILFLNKIDVFKRKLPKIPLGRYFPEYEGGNDLQKAAKYILWRFMLKNHAGLTIYPHVTQATNTRNIRLVFAAIIETTIKSTSTL</sequence>
<keyword evidence="3 11" id="KW-0479">Metal-binding</keyword>
<feature type="binding site" evidence="10">
    <location>
        <begin position="317"/>
        <end position="320"/>
    </location>
    <ligand>
        <name>GTP</name>
        <dbReference type="ChEBI" id="CHEBI:37565"/>
    </ligand>
</feature>
<dbReference type="InterPro" id="IPR011025">
    <property type="entry name" value="GproteinA_insert"/>
</dbReference>
<keyword evidence="5 11" id="KW-0460">Magnesium</keyword>
<keyword evidence="13" id="KW-1185">Reference proteome</keyword>
<dbReference type="InterPro" id="IPR001019">
    <property type="entry name" value="Gprotein_alpha_su"/>
</dbReference>
<feature type="binding site" evidence="10">
    <location>
        <begin position="249"/>
        <end position="253"/>
    </location>
    <ligand>
        <name>GTP</name>
        <dbReference type="ChEBI" id="CHEBI:37565"/>
    </ligand>
</feature>
<comment type="caution">
    <text evidence="12">The sequence shown here is derived from an EMBL/GenBank/DDBJ whole genome shotgun (WGS) entry which is preliminary data.</text>
</comment>
<accession>A0A8H6Y140</accession>
<dbReference type="GO" id="GO:0046872">
    <property type="term" value="F:metal ion binding"/>
    <property type="evidence" value="ECO:0007669"/>
    <property type="project" value="UniProtKB-KW"/>
</dbReference>
<evidence type="ECO:0000313" key="12">
    <source>
        <dbReference type="EMBL" id="KAF7349897.1"/>
    </source>
</evidence>
<dbReference type="SUPFAM" id="SSF47895">
    <property type="entry name" value="Transducin (alpha subunit), insertion domain"/>
    <property type="match status" value="1"/>
</dbReference>
<dbReference type="FunFam" id="3.40.50.300:FF:000181">
    <property type="entry name" value="Guanine nucleotide-binding protein subunit alpha"/>
    <property type="match status" value="1"/>
</dbReference>
<dbReference type="Proteomes" id="UP000620124">
    <property type="component" value="Unassembled WGS sequence"/>
</dbReference>
<name>A0A8H6Y140_9AGAR</name>
<organism evidence="12 13">
    <name type="scientific">Mycena venus</name>
    <dbReference type="NCBI Taxonomy" id="2733690"/>
    <lineage>
        <taxon>Eukaryota</taxon>
        <taxon>Fungi</taxon>
        <taxon>Dikarya</taxon>
        <taxon>Basidiomycota</taxon>
        <taxon>Agaricomycotina</taxon>
        <taxon>Agaricomycetes</taxon>
        <taxon>Agaricomycetidae</taxon>
        <taxon>Agaricales</taxon>
        <taxon>Marasmiineae</taxon>
        <taxon>Mycenaceae</taxon>
        <taxon>Mycena</taxon>
    </lineage>
</organism>
<keyword evidence="9" id="KW-0449">Lipoprotein</keyword>
<comment type="subunit">
    <text evidence="1">G proteins are composed of 3 units; alpha, beta and gamma. The alpha chain contains the guanine nucleotide binding site.</text>
</comment>
<evidence type="ECO:0000256" key="4">
    <source>
        <dbReference type="ARBA" id="ARBA00022741"/>
    </source>
</evidence>
<dbReference type="PRINTS" id="PR00318">
    <property type="entry name" value="GPROTEINA"/>
</dbReference>
<evidence type="ECO:0000256" key="1">
    <source>
        <dbReference type="ARBA" id="ARBA00011356"/>
    </source>
</evidence>
<keyword evidence="2" id="KW-0519">Myristate</keyword>
<dbReference type="GO" id="GO:0001664">
    <property type="term" value="F:G protein-coupled receptor binding"/>
    <property type="evidence" value="ECO:0007669"/>
    <property type="project" value="InterPro"/>
</dbReference>
<dbReference type="GO" id="GO:0010255">
    <property type="term" value="P:glucose mediated signaling pathway"/>
    <property type="evidence" value="ECO:0007669"/>
    <property type="project" value="UniProtKB-ARBA"/>
</dbReference>
<evidence type="ECO:0000256" key="5">
    <source>
        <dbReference type="ARBA" id="ARBA00022842"/>
    </source>
</evidence>
<evidence type="ECO:0000256" key="7">
    <source>
        <dbReference type="ARBA" id="ARBA00023139"/>
    </source>
</evidence>
<reference evidence="12" key="1">
    <citation type="submission" date="2020-05" db="EMBL/GenBank/DDBJ databases">
        <title>Mycena genomes resolve the evolution of fungal bioluminescence.</title>
        <authorList>
            <person name="Tsai I.J."/>
        </authorList>
    </citation>
    <scope>NUCLEOTIDE SEQUENCE</scope>
    <source>
        <strain evidence="12">CCC161011</strain>
    </source>
</reference>
<dbReference type="GO" id="GO:0007189">
    <property type="term" value="P:adenylate cyclase-activating G protein-coupled receptor signaling pathway"/>
    <property type="evidence" value="ECO:0007669"/>
    <property type="project" value="TreeGrafter"/>
</dbReference>
<feature type="binding site" evidence="11">
    <location>
        <position position="51"/>
    </location>
    <ligand>
        <name>Mg(2+)</name>
        <dbReference type="ChEBI" id="CHEBI:18420"/>
    </ligand>
</feature>
<dbReference type="GO" id="GO:0003924">
    <property type="term" value="F:GTPase activity"/>
    <property type="evidence" value="ECO:0007669"/>
    <property type="project" value="InterPro"/>
</dbReference>
<dbReference type="SMART" id="SM00275">
    <property type="entry name" value="G_alpha"/>
    <property type="match status" value="1"/>
</dbReference>
<feature type="binding site" evidence="10">
    <location>
        <position position="372"/>
    </location>
    <ligand>
        <name>GTP</name>
        <dbReference type="ChEBI" id="CHEBI:37565"/>
    </ligand>
</feature>
<dbReference type="CDD" id="cd00066">
    <property type="entry name" value="G-alpha"/>
    <property type="match status" value="1"/>
</dbReference>
<dbReference type="GO" id="GO:0005737">
    <property type="term" value="C:cytoplasm"/>
    <property type="evidence" value="ECO:0007669"/>
    <property type="project" value="TreeGrafter"/>
</dbReference>
<keyword evidence="8" id="KW-0807">Transducer</keyword>
<feature type="binding site" evidence="10">
    <location>
        <begin position="47"/>
        <end position="52"/>
    </location>
    <ligand>
        <name>GTP</name>
        <dbReference type="ChEBI" id="CHEBI:37565"/>
    </ligand>
</feature>
<evidence type="ECO:0000256" key="8">
    <source>
        <dbReference type="ARBA" id="ARBA00023224"/>
    </source>
</evidence>
<dbReference type="OrthoDB" id="5817230at2759"/>
<keyword evidence="7" id="KW-0564">Palmitate</keyword>
<gene>
    <name evidence="12" type="ORF">MVEN_01290300</name>
</gene>
<dbReference type="PANTHER" id="PTHR10218:SF369">
    <property type="entry name" value="GUANINE NUCLEOTIDE-BINDING PROTEIN ALPHA-2 SUBUNIT"/>
    <property type="match status" value="1"/>
</dbReference>
<dbReference type="PRINTS" id="PR01241">
    <property type="entry name" value="GPROTEINAFNG"/>
</dbReference>
<evidence type="ECO:0000256" key="2">
    <source>
        <dbReference type="ARBA" id="ARBA00022707"/>
    </source>
</evidence>
<dbReference type="GO" id="GO:0005834">
    <property type="term" value="C:heterotrimeric G-protein complex"/>
    <property type="evidence" value="ECO:0007669"/>
    <property type="project" value="InterPro"/>
</dbReference>
<protein>
    <submittedName>
        <fullName evidence="12">Heterotrimeric G-protein alpha subunit, GPA3-like protein</fullName>
    </submittedName>
</protein>
<dbReference type="PANTHER" id="PTHR10218">
    <property type="entry name" value="GTP-BINDING PROTEIN ALPHA SUBUNIT"/>
    <property type="match status" value="1"/>
</dbReference>
<evidence type="ECO:0000256" key="6">
    <source>
        <dbReference type="ARBA" id="ARBA00023134"/>
    </source>
</evidence>
<keyword evidence="4 10" id="KW-0547">Nucleotide-binding</keyword>
<evidence type="ECO:0000256" key="11">
    <source>
        <dbReference type="PIRSR" id="PIRSR601019-2"/>
    </source>
</evidence>
<dbReference type="Gene3D" id="3.40.50.300">
    <property type="entry name" value="P-loop containing nucleotide triphosphate hydrolases"/>
    <property type="match status" value="2"/>
</dbReference>
<dbReference type="Pfam" id="PF00503">
    <property type="entry name" value="G-alpha"/>
    <property type="match status" value="1"/>
</dbReference>
<evidence type="ECO:0000256" key="9">
    <source>
        <dbReference type="ARBA" id="ARBA00023288"/>
    </source>
</evidence>
<evidence type="ECO:0000256" key="10">
    <source>
        <dbReference type="PIRSR" id="PIRSR601019-1"/>
    </source>
</evidence>
<proteinExistence type="predicted"/>
<evidence type="ECO:0000313" key="13">
    <source>
        <dbReference type="Proteomes" id="UP000620124"/>
    </source>
</evidence>
<dbReference type="SUPFAM" id="SSF52540">
    <property type="entry name" value="P-loop containing nucleoside triphosphate hydrolases"/>
    <property type="match status" value="1"/>
</dbReference>
<dbReference type="GO" id="GO:0031683">
    <property type="term" value="F:G-protein beta/gamma-subunit complex binding"/>
    <property type="evidence" value="ECO:0007669"/>
    <property type="project" value="InterPro"/>
</dbReference>
<dbReference type="InterPro" id="IPR027417">
    <property type="entry name" value="P-loop_NTPase"/>
</dbReference>
<keyword evidence="6 10" id="KW-0342">GTP-binding</keyword>
<dbReference type="PROSITE" id="PS51882">
    <property type="entry name" value="G_ALPHA"/>
    <property type="match status" value="1"/>
</dbReference>
<dbReference type="GO" id="GO:0005525">
    <property type="term" value="F:GTP binding"/>
    <property type="evidence" value="ECO:0007669"/>
    <property type="project" value="UniProtKB-KW"/>
</dbReference>
<dbReference type="EMBL" id="JACAZI010000010">
    <property type="protein sequence ID" value="KAF7349897.1"/>
    <property type="molecule type" value="Genomic_DNA"/>
</dbReference>